<dbReference type="GO" id="GO:0007187">
    <property type="term" value="P:G protein-coupled receptor signaling pathway, coupled to cyclic nucleotide second messenger"/>
    <property type="evidence" value="ECO:0007669"/>
    <property type="project" value="TreeGrafter"/>
</dbReference>
<evidence type="ECO:0000256" key="10">
    <source>
        <dbReference type="SAM" id="MobiDB-lite"/>
    </source>
</evidence>
<feature type="transmembrane region" description="Helical" evidence="11">
    <location>
        <begin position="179"/>
        <end position="200"/>
    </location>
</feature>
<dbReference type="GO" id="GO:0004993">
    <property type="term" value="F:G protein-coupled serotonin receptor activity"/>
    <property type="evidence" value="ECO:0007669"/>
    <property type="project" value="TreeGrafter"/>
</dbReference>
<dbReference type="Pfam" id="PF00001">
    <property type="entry name" value="7tm_1"/>
    <property type="match status" value="2"/>
</dbReference>
<dbReference type="GO" id="GO:0016907">
    <property type="term" value="F:G protein-coupled acetylcholine receptor activity"/>
    <property type="evidence" value="ECO:0007669"/>
    <property type="project" value="InterPro"/>
</dbReference>
<dbReference type="OrthoDB" id="10071887at2759"/>
<comment type="subcellular location">
    <subcellularLocation>
        <location evidence="1">Cell membrane</location>
        <topology evidence="1">Multi-pass membrane protein</topology>
    </subcellularLocation>
</comment>
<dbReference type="CDD" id="cd15049">
    <property type="entry name" value="7tmA_mAChR"/>
    <property type="match status" value="1"/>
</dbReference>
<evidence type="ECO:0000256" key="8">
    <source>
        <dbReference type="ARBA" id="ARBA00023224"/>
    </source>
</evidence>
<dbReference type="PROSITE" id="PS00237">
    <property type="entry name" value="G_PROTEIN_RECEP_F1_1"/>
    <property type="match status" value="1"/>
</dbReference>
<evidence type="ECO:0000256" key="9">
    <source>
        <dbReference type="RuleBase" id="RU000688"/>
    </source>
</evidence>
<feature type="transmembrane region" description="Helical" evidence="11">
    <location>
        <begin position="141"/>
        <end position="167"/>
    </location>
</feature>
<keyword evidence="4 11" id="KW-1133">Transmembrane helix</keyword>
<evidence type="ECO:0000259" key="12">
    <source>
        <dbReference type="PROSITE" id="PS50262"/>
    </source>
</evidence>
<dbReference type="EMBL" id="CAIIXF020000008">
    <property type="protein sequence ID" value="CAH1792060.1"/>
    <property type="molecule type" value="Genomic_DNA"/>
</dbReference>
<sequence>MVELNGSSYGTEGSNSSFGTDSIIQYGLPNKEGVYNDTGWITDSIFIPQDGNISYLMNNYTDSGMSSKELTTNVYTESSNLWTNVSDNVTEGRGLPDPVGTLEVILISIIVTILSILTIGGNLLVLIAFKIDKQLQTVSNSFLASLAVADLAIGLISMPLYTVYLLMRYWPLGPIICDIWLSLDYTMSNASVANLIIISCDRYLSVTRPLTYRAKRTPKRAGIMIACAWIISALMWPPWIIAWPYIEGKRTIDIHQCAIQFLTSNEYITIITAVIAFYLPVCVMCALYFKIFRATQKRQKGLAKIDANRQIAYSSSRKKCISSDEDIHSNINSHSQGRPRSDSSDLENISVSMENINSGPYRHRKWWQTSCCRNCRIIDRDTDYVEESSTSDPQQSDITPVSTAFKTTSFTSSSRDHSSGGISTLNGKYGNKKPCIPISVMEPLISSKSKEIQNSISPARKNNLSSISEHEKEYRDSMYTILIKLPTDSSNPNSKPSIQMYSDTDTDDDVYHGERRLSEVRESNDMDNVSDEVMKNVRITSEVNTPDGSPIWKLREEFTPPVSNMSLISKSPYVKHVPRSKSYHNNDNEIVSRQTPGHRSRSQDDGLVLPNLSRRLTETTEAIRTAVQAKFHVHTKVTQKVRSSRSKKKFKEKKQDQKAAKTLSAILLAFVLTWTPYNLFTVIMVFCPLCVNDSLYAIGYWLCYINSTINPLCYALCNANFRRAFWKILTCKCNTKRQRPDFNQRFR</sequence>
<evidence type="ECO:0000256" key="11">
    <source>
        <dbReference type="SAM" id="Phobius"/>
    </source>
</evidence>
<dbReference type="GO" id="GO:0045202">
    <property type="term" value="C:synapse"/>
    <property type="evidence" value="ECO:0007669"/>
    <property type="project" value="TreeGrafter"/>
</dbReference>
<dbReference type="Gene3D" id="1.20.1070.10">
    <property type="entry name" value="Rhodopsin 7-helix transmembrane proteins"/>
    <property type="match status" value="2"/>
</dbReference>
<feature type="compositionally biased region" description="Polar residues" evidence="10">
    <location>
        <begin position="487"/>
        <end position="503"/>
    </location>
</feature>
<keyword evidence="2" id="KW-1003">Cell membrane</keyword>
<dbReference type="GO" id="GO:0030425">
    <property type="term" value="C:dendrite"/>
    <property type="evidence" value="ECO:0007669"/>
    <property type="project" value="TreeGrafter"/>
</dbReference>
<evidence type="ECO:0000256" key="2">
    <source>
        <dbReference type="ARBA" id="ARBA00022475"/>
    </source>
</evidence>
<comment type="similarity">
    <text evidence="9">Belongs to the G-protein coupled receptor 1 family.</text>
</comment>
<feature type="region of interest" description="Disordered" evidence="10">
    <location>
        <begin position="578"/>
        <end position="606"/>
    </location>
</feature>
<evidence type="ECO:0000256" key="7">
    <source>
        <dbReference type="ARBA" id="ARBA00023170"/>
    </source>
</evidence>
<accession>A0A8S4PCA2</accession>
<dbReference type="PRINTS" id="PR00237">
    <property type="entry name" value="GPCRRHODOPSN"/>
</dbReference>
<keyword evidence="14" id="KW-1185">Reference proteome</keyword>
<dbReference type="PANTHER" id="PTHR24247">
    <property type="entry name" value="5-HYDROXYTRYPTAMINE RECEPTOR"/>
    <property type="match status" value="1"/>
</dbReference>
<dbReference type="InterPro" id="IPR017452">
    <property type="entry name" value="GPCR_Rhodpsn_7TM"/>
</dbReference>
<evidence type="ECO:0000256" key="5">
    <source>
        <dbReference type="ARBA" id="ARBA00023040"/>
    </source>
</evidence>
<gene>
    <name evidence="13" type="ORF">OFUS_LOCUS17083</name>
</gene>
<dbReference type="GO" id="GO:0005886">
    <property type="term" value="C:plasma membrane"/>
    <property type="evidence" value="ECO:0007669"/>
    <property type="project" value="UniProtKB-SubCell"/>
</dbReference>
<dbReference type="Proteomes" id="UP000749559">
    <property type="component" value="Unassembled WGS sequence"/>
</dbReference>
<keyword evidence="7 9" id="KW-0675">Receptor</keyword>
<evidence type="ECO:0000313" key="13">
    <source>
        <dbReference type="EMBL" id="CAH1792060.1"/>
    </source>
</evidence>
<feature type="transmembrane region" description="Helical" evidence="11">
    <location>
        <begin position="663"/>
        <end position="686"/>
    </location>
</feature>
<dbReference type="GO" id="GO:0007197">
    <property type="term" value="P:adenylate cyclase-inhibiting G protein-coupled acetylcholine receptor signaling pathway"/>
    <property type="evidence" value="ECO:0007669"/>
    <property type="project" value="TreeGrafter"/>
</dbReference>
<feature type="region of interest" description="Disordered" evidence="10">
    <location>
        <begin position="485"/>
        <end position="509"/>
    </location>
</feature>
<evidence type="ECO:0000256" key="1">
    <source>
        <dbReference type="ARBA" id="ARBA00004651"/>
    </source>
</evidence>
<dbReference type="PROSITE" id="PS50262">
    <property type="entry name" value="G_PROTEIN_RECEP_F1_2"/>
    <property type="match status" value="1"/>
</dbReference>
<evidence type="ECO:0000256" key="3">
    <source>
        <dbReference type="ARBA" id="ARBA00022692"/>
    </source>
</evidence>
<reference evidence="13" key="1">
    <citation type="submission" date="2022-03" db="EMBL/GenBank/DDBJ databases">
        <authorList>
            <person name="Martin C."/>
        </authorList>
    </citation>
    <scope>NUCLEOTIDE SEQUENCE</scope>
</reference>
<dbReference type="PRINTS" id="PR00243">
    <property type="entry name" value="MUSCARINICR"/>
</dbReference>
<dbReference type="SUPFAM" id="SSF81321">
    <property type="entry name" value="Family A G protein-coupled receptor-like"/>
    <property type="match status" value="1"/>
</dbReference>
<comment type="caution">
    <text evidence="13">The sequence shown here is derived from an EMBL/GenBank/DDBJ whole genome shotgun (WGS) entry which is preliminary data.</text>
</comment>
<evidence type="ECO:0000313" key="14">
    <source>
        <dbReference type="Proteomes" id="UP000749559"/>
    </source>
</evidence>
<feature type="compositionally biased region" description="Polar residues" evidence="10">
    <location>
        <begin position="583"/>
        <end position="597"/>
    </location>
</feature>
<dbReference type="PANTHER" id="PTHR24247:SF265">
    <property type="entry name" value="MUSCARINIC ACETYLCHOLINE RECEPTOR DM1"/>
    <property type="match status" value="1"/>
</dbReference>
<feature type="transmembrane region" description="Helical" evidence="11">
    <location>
        <begin position="221"/>
        <end position="246"/>
    </location>
</feature>
<dbReference type="AlphaFoldDB" id="A0A8S4PCA2"/>
<keyword evidence="8 9" id="KW-0807">Transducer</keyword>
<organism evidence="13 14">
    <name type="scientific">Owenia fusiformis</name>
    <name type="common">Polychaete worm</name>
    <dbReference type="NCBI Taxonomy" id="6347"/>
    <lineage>
        <taxon>Eukaryota</taxon>
        <taxon>Metazoa</taxon>
        <taxon>Spiralia</taxon>
        <taxon>Lophotrochozoa</taxon>
        <taxon>Annelida</taxon>
        <taxon>Polychaeta</taxon>
        <taxon>Sedentaria</taxon>
        <taxon>Canalipalpata</taxon>
        <taxon>Sabellida</taxon>
        <taxon>Oweniida</taxon>
        <taxon>Oweniidae</taxon>
        <taxon>Owenia</taxon>
    </lineage>
</organism>
<keyword evidence="3 9" id="KW-0812">Transmembrane</keyword>
<evidence type="ECO:0000256" key="4">
    <source>
        <dbReference type="ARBA" id="ARBA00022989"/>
    </source>
</evidence>
<keyword evidence="6 11" id="KW-0472">Membrane</keyword>
<feature type="transmembrane region" description="Helical" evidence="11">
    <location>
        <begin position="266"/>
        <end position="289"/>
    </location>
</feature>
<dbReference type="InterPro" id="IPR000276">
    <property type="entry name" value="GPCR_Rhodpsn"/>
</dbReference>
<feature type="domain" description="G-protein coupled receptors family 1 profile" evidence="12">
    <location>
        <begin position="121"/>
        <end position="714"/>
    </location>
</feature>
<keyword evidence="5 9" id="KW-0297">G-protein coupled receptor</keyword>
<dbReference type="InterPro" id="IPR000995">
    <property type="entry name" value="Musac_Ach_rcpt"/>
</dbReference>
<feature type="transmembrane region" description="Helical" evidence="11">
    <location>
        <begin position="104"/>
        <end position="129"/>
    </location>
</feature>
<evidence type="ECO:0000256" key="6">
    <source>
        <dbReference type="ARBA" id="ARBA00023136"/>
    </source>
</evidence>
<name>A0A8S4PCA2_OWEFU</name>
<feature type="transmembrane region" description="Helical" evidence="11">
    <location>
        <begin position="698"/>
        <end position="717"/>
    </location>
</feature>
<protein>
    <recommendedName>
        <fullName evidence="12">G-protein coupled receptors family 1 profile domain-containing protein</fullName>
    </recommendedName>
</protein>
<proteinExistence type="inferred from homology"/>